<dbReference type="InterPro" id="IPR036779">
    <property type="entry name" value="LysM_dom_sf"/>
</dbReference>
<feature type="non-terminal residue" evidence="3">
    <location>
        <position position="285"/>
    </location>
</feature>
<evidence type="ECO:0000259" key="2">
    <source>
        <dbReference type="PROSITE" id="PS51782"/>
    </source>
</evidence>
<keyword evidence="1" id="KW-0732">Signal</keyword>
<organism evidence="3 4">
    <name type="scientific">Plectonema cf. radiosum LEGE 06105</name>
    <dbReference type="NCBI Taxonomy" id="945769"/>
    <lineage>
        <taxon>Bacteria</taxon>
        <taxon>Bacillati</taxon>
        <taxon>Cyanobacteriota</taxon>
        <taxon>Cyanophyceae</taxon>
        <taxon>Oscillatoriophycideae</taxon>
        <taxon>Oscillatoriales</taxon>
        <taxon>Microcoleaceae</taxon>
        <taxon>Plectonema</taxon>
    </lineage>
</organism>
<dbReference type="CDD" id="cd12797">
    <property type="entry name" value="M23_peptidase"/>
    <property type="match status" value="1"/>
</dbReference>
<accession>A0A8J7F5D9</accession>
<name>A0A8J7F5D9_9CYAN</name>
<dbReference type="SUPFAM" id="SSF51261">
    <property type="entry name" value="Duplicated hybrid motif"/>
    <property type="match status" value="1"/>
</dbReference>
<dbReference type="Proteomes" id="UP000620559">
    <property type="component" value="Unassembled WGS sequence"/>
</dbReference>
<protein>
    <submittedName>
        <fullName evidence="3">M23 family metallopeptidase</fullName>
    </submittedName>
</protein>
<dbReference type="InterPro" id="IPR011055">
    <property type="entry name" value="Dup_hybrid_motif"/>
</dbReference>
<dbReference type="Pfam" id="PF01551">
    <property type="entry name" value="Peptidase_M23"/>
    <property type="match status" value="1"/>
</dbReference>
<feature type="domain" description="LysM" evidence="2">
    <location>
        <begin position="45"/>
        <end position="89"/>
    </location>
</feature>
<dbReference type="Gene3D" id="2.70.70.10">
    <property type="entry name" value="Glucose Permease (Domain IIA)"/>
    <property type="match status" value="1"/>
</dbReference>
<feature type="chain" id="PRO_5035297691" evidence="1">
    <location>
        <begin position="30"/>
        <end position="285"/>
    </location>
</feature>
<dbReference type="SMART" id="SM00257">
    <property type="entry name" value="LysM"/>
    <property type="match status" value="1"/>
</dbReference>
<proteinExistence type="predicted"/>
<evidence type="ECO:0000313" key="4">
    <source>
        <dbReference type="Proteomes" id="UP000620559"/>
    </source>
</evidence>
<dbReference type="CDD" id="cd00118">
    <property type="entry name" value="LysM"/>
    <property type="match status" value="1"/>
</dbReference>
<dbReference type="Gene3D" id="3.10.350.10">
    <property type="entry name" value="LysM domain"/>
    <property type="match status" value="1"/>
</dbReference>
<comment type="caution">
    <text evidence="3">The sequence shown here is derived from an EMBL/GenBank/DDBJ whole genome shotgun (WGS) entry which is preliminary data.</text>
</comment>
<dbReference type="RefSeq" id="WP_193924496.1">
    <property type="nucleotide sequence ID" value="NZ_JADEWL010000139.1"/>
</dbReference>
<dbReference type="GO" id="GO:0004222">
    <property type="term" value="F:metalloendopeptidase activity"/>
    <property type="evidence" value="ECO:0007669"/>
    <property type="project" value="TreeGrafter"/>
</dbReference>
<dbReference type="InterPro" id="IPR018392">
    <property type="entry name" value="LysM"/>
</dbReference>
<evidence type="ECO:0000256" key="1">
    <source>
        <dbReference type="SAM" id="SignalP"/>
    </source>
</evidence>
<dbReference type="InterPro" id="IPR050570">
    <property type="entry name" value="Cell_wall_metabolism_enzyme"/>
</dbReference>
<reference evidence="3" key="1">
    <citation type="submission" date="2020-10" db="EMBL/GenBank/DDBJ databases">
        <authorList>
            <person name="Castelo-Branco R."/>
            <person name="Eusebio N."/>
            <person name="Adriana R."/>
            <person name="Vieira A."/>
            <person name="Brugerolle De Fraissinette N."/>
            <person name="Rezende De Castro R."/>
            <person name="Schneider M.P."/>
            <person name="Vasconcelos V."/>
            <person name="Leao P.N."/>
        </authorList>
    </citation>
    <scope>NUCLEOTIDE SEQUENCE</scope>
    <source>
        <strain evidence="3">LEGE 06105</strain>
    </source>
</reference>
<keyword evidence="4" id="KW-1185">Reference proteome</keyword>
<dbReference type="PANTHER" id="PTHR21666:SF290">
    <property type="entry name" value="PEPTIDASE M23 DOMAIN PROTEIN"/>
    <property type="match status" value="1"/>
</dbReference>
<dbReference type="Pfam" id="PF01476">
    <property type="entry name" value="LysM"/>
    <property type="match status" value="2"/>
</dbReference>
<dbReference type="EMBL" id="JADEWL010000139">
    <property type="protein sequence ID" value="MBE9216103.1"/>
    <property type="molecule type" value="Genomic_DNA"/>
</dbReference>
<dbReference type="AlphaFoldDB" id="A0A8J7F5D9"/>
<sequence length="285" mass="31046">MSFRDCSVLFSSLAGILGLISTFPNLASAQSEARKCPTPALERFVRHQVAAEETLQTIAQRYDISSATIIRMNPTIRNGKVTVGQNLIIPPYDGIVEQVPSGQTLREIAAKHKIRADALFEVNGCQENPRVVFVPEFKKKLENSVQEESNILDNISNFNQITGYPLPEKTTVAFPYGWQINPTNGDVFFHSGIDLSSPLGTSVQAVGEGVVVFAQEQGTYGNLVIINHSNGVQSRYAHLQDIKISVGEEVAKGDLIGTVGATGTPTIKQPHLHFEIRSSSSLGWV</sequence>
<dbReference type="InterPro" id="IPR016047">
    <property type="entry name" value="M23ase_b-sheet_dom"/>
</dbReference>
<feature type="signal peptide" evidence="1">
    <location>
        <begin position="1"/>
        <end position="29"/>
    </location>
</feature>
<dbReference type="PANTHER" id="PTHR21666">
    <property type="entry name" value="PEPTIDASE-RELATED"/>
    <property type="match status" value="1"/>
</dbReference>
<dbReference type="PROSITE" id="PS51782">
    <property type="entry name" value="LYSM"/>
    <property type="match status" value="1"/>
</dbReference>
<evidence type="ECO:0000313" key="3">
    <source>
        <dbReference type="EMBL" id="MBE9216103.1"/>
    </source>
</evidence>
<gene>
    <name evidence="3" type="ORF">IQ247_26155</name>
</gene>